<proteinExistence type="predicted"/>
<dbReference type="Proteomes" id="UP000835052">
    <property type="component" value="Unassembled WGS sequence"/>
</dbReference>
<dbReference type="AlphaFoldDB" id="A0A8S1GP27"/>
<gene>
    <name evidence="2" type="ORF">CAUJ_LOCUS965</name>
</gene>
<sequence>MGPGTQSARESGGGGGGVETETRRKARLSCAISLRRRPDGRLQIYKLLNFFGPNSPFPYSPPGCAERRG</sequence>
<keyword evidence="3" id="KW-1185">Reference proteome</keyword>
<reference evidence="2" key="1">
    <citation type="submission" date="2020-10" db="EMBL/GenBank/DDBJ databases">
        <authorList>
            <person name="Kikuchi T."/>
        </authorList>
    </citation>
    <scope>NUCLEOTIDE SEQUENCE</scope>
    <source>
        <strain evidence="2">NKZ352</strain>
    </source>
</reference>
<protein>
    <submittedName>
        <fullName evidence="2">Uncharacterized protein</fullName>
    </submittedName>
</protein>
<comment type="caution">
    <text evidence="2">The sequence shown here is derived from an EMBL/GenBank/DDBJ whole genome shotgun (WGS) entry which is preliminary data.</text>
</comment>
<name>A0A8S1GP27_9PELO</name>
<dbReference type="EMBL" id="CAJGYM010000002">
    <property type="protein sequence ID" value="CAD6185046.1"/>
    <property type="molecule type" value="Genomic_DNA"/>
</dbReference>
<organism evidence="2 3">
    <name type="scientific">Caenorhabditis auriculariae</name>
    <dbReference type="NCBI Taxonomy" id="2777116"/>
    <lineage>
        <taxon>Eukaryota</taxon>
        <taxon>Metazoa</taxon>
        <taxon>Ecdysozoa</taxon>
        <taxon>Nematoda</taxon>
        <taxon>Chromadorea</taxon>
        <taxon>Rhabditida</taxon>
        <taxon>Rhabditina</taxon>
        <taxon>Rhabditomorpha</taxon>
        <taxon>Rhabditoidea</taxon>
        <taxon>Rhabditidae</taxon>
        <taxon>Peloderinae</taxon>
        <taxon>Caenorhabditis</taxon>
    </lineage>
</organism>
<evidence type="ECO:0000313" key="3">
    <source>
        <dbReference type="Proteomes" id="UP000835052"/>
    </source>
</evidence>
<evidence type="ECO:0000256" key="1">
    <source>
        <dbReference type="SAM" id="MobiDB-lite"/>
    </source>
</evidence>
<feature type="region of interest" description="Disordered" evidence="1">
    <location>
        <begin position="1"/>
        <end position="24"/>
    </location>
</feature>
<evidence type="ECO:0000313" key="2">
    <source>
        <dbReference type="EMBL" id="CAD6185046.1"/>
    </source>
</evidence>
<accession>A0A8S1GP27</accession>